<evidence type="ECO:0000313" key="1">
    <source>
        <dbReference type="EnsemblMetazoa" id="LLOJ004344-PA"/>
    </source>
</evidence>
<dbReference type="AlphaFoldDB" id="A0A1B0GIC1"/>
<organism evidence="1 2">
    <name type="scientific">Lutzomyia longipalpis</name>
    <name type="common">Sand fly</name>
    <dbReference type="NCBI Taxonomy" id="7200"/>
    <lineage>
        <taxon>Eukaryota</taxon>
        <taxon>Metazoa</taxon>
        <taxon>Ecdysozoa</taxon>
        <taxon>Arthropoda</taxon>
        <taxon>Hexapoda</taxon>
        <taxon>Insecta</taxon>
        <taxon>Pterygota</taxon>
        <taxon>Neoptera</taxon>
        <taxon>Endopterygota</taxon>
        <taxon>Diptera</taxon>
        <taxon>Nematocera</taxon>
        <taxon>Psychodoidea</taxon>
        <taxon>Psychodidae</taxon>
        <taxon>Lutzomyia</taxon>
        <taxon>Lutzomyia</taxon>
    </lineage>
</organism>
<evidence type="ECO:0000313" key="2">
    <source>
        <dbReference type="Proteomes" id="UP000092461"/>
    </source>
</evidence>
<protein>
    <submittedName>
        <fullName evidence="1">Uncharacterized protein</fullName>
    </submittedName>
</protein>
<dbReference type="Proteomes" id="UP000092461">
    <property type="component" value="Unassembled WGS sequence"/>
</dbReference>
<name>A0A1B0GIC1_LUTLO</name>
<dbReference type="SUPFAM" id="SSF48619">
    <property type="entry name" value="Phospholipase A2, PLA2"/>
    <property type="match status" value="1"/>
</dbReference>
<dbReference type="GO" id="GO:0050482">
    <property type="term" value="P:arachidonate secretion"/>
    <property type="evidence" value="ECO:0007669"/>
    <property type="project" value="InterPro"/>
</dbReference>
<dbReference type="InterPro" id="IPR036444">
    <property type="entry name" value="PLipase_A2_dom_sf"/>
</dbReference>
<reference evidence="1" key="1">
    <citation type="submission" date="2020-05" db="UniProtKB">
        <authorList>
            <consortium name="EnsemblMetazoa"/>
        </authorList>
    </citation>
    <scope>IDENTIFICATION</scope>
    <source>
        <strain evidence="1">Jacobina</strain>
    </source>
</reference>
<keyword evidence="2" id="KW-1185">Reference proteome</keyword>
<dbReference type="VEuPathDB" id="VectorBase:LLOJ004344"/>
<proteinExistence type="predicted"/>
<dbReference type="VEuPathDB" id="VectorBase:LLONM1_000869"/>
<sequence>MEHLILDSSLQQTTAAKCTICAHFTLSPEIKIMVYKIVVFSRDLTVIVIENSTIASKKINTFVSNKIGYTYFNILGPQCFREEYPIISCAMSYRNRCYSYIVDDGNIKTWQWFDNKLY</sequence>
<dbReference type="Gene3D" id="1.20.90.10">
    <property type="entry name" value="Phospholipase A2 domain"/>
    <property type="match status" value="1"/>
</dbReference>
<dbReference type="GO" id="GO:0006644">
    <property type="term" value="P:phospholipid metabolic process"/>
    <property type="evidence" value="ECO:0007669"/>
    <property type="project" value="InterPro"/>
</dbReference>
<dbReference type="GO" id="GO:0004623">
    <property type="term" value="F:phospholipase A2 activity"/>
    <property type="evidence" value="ECO:0007669"/>
    <property type="project" value="InterPro"/>
</dbReference>
<dbReference type="EMBL" id="AJWK01013647">
    <property type="status" value="NOT_ANNOTATED_CDS"/>
    <property type="molecule type" value="Genomic_DNA"/>
</dbReference>
<accession>A0A1B0GIC1</accession>
<dbReference type="EnsemblMetazoa" id="LLOJ004344-RA">
    <property type="protein sequence ID" value="LLOJ004344-PA"/>
    <property type="gene ID" value="LLOJ004344"/>
</dbReference>